<dbReference type="AlphaFoldDB" id="A0A8J3T9N0"/>
<sequence>MKHKFLGYLLLAFVLFFVVSNPTHAAATAQNLGGTLAHVGTSLGDFFTALTGGGH</sequence>
<proteinExistence type="predicted"/>
<name>A0A8J3T9N0_9ACTN</name>
<organism evidence="2 3">
    <name type="scientific">Planosporangium mesophilum</name>
    <dbReference type="NCBI Taxonomy" id="689768"/>
    <lineage>
        <taxon>Bacteria</taxon>
        <taxon>Bacillati</taxon>
        <taxon>Actinomycetota</taxon>
        <taxon>Actinomycetes</taxon>
        <taxon>Micromonosporales</taxon>
        <taxon>Micromonosporaceae</taxon>
        <taxon>Planosporangium</taxon>
    </lineage>
</organism>
<dbReference type="Proteomes" id="UP000599074">
    <property type="component" value="Unassembled WGS sequence"/>
</dbReference>
<comment type="caution">
    <text evidence="2">The sequence shown here is derived from an EMBL/GenBank/DDBJ whole genome shotgun (WGS) entry which is preliminary data.</text>
</comment>
<evidence type="ECO:0000313" key="2">
    <source>
        <dbReference type="EMBL" id="GII20849.1"/>
    </source>
</evidence>
<dbReference type="RefSeq" id="WP_168112900.1">
    <property type="nucleotide sequence ID" value="NZ_BOON01000003.1"/>
</dbReference>
<feature type="chain" id="PRO_5035156425" description="Secreted protein" evidence="1">
    <location>
        <begin position="26"/>
        <end position="55"/>
    </location>
</feature>
<feature type="signal peptide" evidence="1">
    <location>
        <begin position="1"/>
        <end position="25"/>
    </location>
</feature>
<protein>
    <recommendedName>
        <fullName evidence="4">Secreted protein</fullName>
    </recommendedName>
</protein>
<evidence type="ECO:0008006" key="4">
    <source>
        <dbReference type="Google" id="ProtNLM"/>
    </source>
</evidence>
<accession>A0A8J3T9N0</accession>
<gene>
    <name evidence="2" type="ORF">Pme01_04460</name>
</gene>
<keyword evidence="3" id="KW-1185">Reference proteome</keyword>
<reference evidence="2" key="1">
    <citation type="submission" date="2021-01" db="EMBL/GenBank/DDBJ databases">
        <title>Whole genome shotgun sequence of Planosporangium mesophilum NBRC 109066.</title>
        <authorList>
            <person name="Komaki H."/>
            <person name="Tamura T."/>
        </authorList>
    </citation>
    <scope>NUCLEOTIDE SEQUENCE</scope>
    <source>
        <strain evidence="2">NBRC 109066</strain>
    </source>
</reference>
<evidence type="ECO:0000313" key="3">
    <source>
        <dbReference type="Proteomes" id="UP000599074"/>
    </source>
</evidence>
<dbReference type="EMBL" id="BOON01000003">
    <property type="protein sequence ID" value="GII20849.1"/>
    <property type="molecule type" value="Genomic_DNA"/>
</dbReference>
<evidence type="ECO:0000256" key="1">
    <source>
        <dbReference type="SAM" id="SignalP"/>
    </source>
</evidence>
<keyword evidence="1" id="KW-0732">Signal</keyword>